<feature type="region of interest" description="Disordered" evidence="1">
    <location>
        <begin position="1"/>
        <end position="108"/>
    </location>
</feature>
<evidence type="ECO:0000313" key="3">
    <source>
        <dbReference type="Proteomes" id="UP000230423"/>
    </source>
</evidence>
<evidence type="ECO:0000256" key="1">
    <source>
        <dbReference type="SAM" id="MobiDB-lite"/>
    </source>
</evidence>
<gene>
    <name evidence="2" type="ORF">TELCIR_13517</name>
</gene>
<protein>
    <submittedName>
        <fullName evidence="2">Uncharacterized protein</fullName>
    </submittedName>
</protein>
<feature type="compositionally biased region" description="Low complexity" evidence="1">
    <location>
        <begin position="82"/>
        <end position="91"/>
    </location>
</feature>
<dbReference type="Proteomes" id="UP000230423">
    <property type="component" value="Unassembled WGS sequence"/>
</dbReference>
<evidence type="ECO:0000313" key="2">
    <source>
        <dbReference type="EMBL" id="PIO64837.1"/>
    </source>
</evidence>
<accession>A0A2G9U3L2</accession>
<keyword evidence="3" id="KW-1185">Reference proteome</keyword>
<dbReference type="OrthoDB" id="5822802at2759"/>
<name>A0A2G9U3L2_TELCI</name>
<proteinExistence type="predicted"/>
<dbReference type="EMBL" id="KZ349527">
    <property type="protein sequence ID" value="PIO64837.1"/>
    <property type="molecule type" value="Genomic_DNA"/>
</dbReference>
<feature type="compositionally biased region" description="Polar residues" evidence="1">
    <location>
        <begin position="8"/>
        <end position="18"/>
    </location>
</feature>
<organism evidence="2 3">
    <name type="scientific">Teladorsagia circumcincta</name>
    <name type="common">Brown stomach worm</name>
    <name type="synonym">Ostertagia circumcincta</name>
    <dbReference type="NCBI Taxonomy" id="45464"/>
    <lineage>
        <taxon>Eukaryota</taxon>
        <taxon>Metazoa</taxon>
        <taxon>Ecdysozoa</taxon>
        <taxon>Nematoda</taxon>
        <taxon>Chromadorea</taxon>
        <taxon>Rhabditida</taxon>
        <taxon>Rhabditina</taxon>
        <taxon>Rhabditomorpha</taxon>
        <taxon>Strongyloidea</taxon>
        <taxon>Trichostrongylidae</taxon>
        <taxon>Teladorsagia</taxon>
    </lineage>
</organism>
<sequence>MNIGPAHGQQQTMFVSFQNKRKKLADESQDEEEEAAKAAIKAERVRVKNAKKRKDTTEEETKEAVSKDEATKEDTTVDTTEAPITRSPSRSARTRSMDVSRSHTMSQSKSQMQYQALDDIRPPKVHLKLVQVEVEAGRPLDLVLSTNLVIRTVSKYSIAFYSVIVGDQVSLKCHVI</sequence>
<feature type="compositionally biased region" description="Basic and acidic residues" evidence="1">
    <location>
        <begin position="62"/>
        <end position="75"/>
    </location>
</feature>
<dbReference type="AlphaFoldDB" id="A0A2G9U3L2"/>
<reference evidence="2 3" key="1">
    <citation type="submission" date="2015-09" db="EMBL/GenBank/DDBJ databases">
        <title>Draft genome of the parasitic nematode Teladorsagia circumcincta isolate WARC Sus (inbred).</title>
        <authorList>
            <person name="Mitreva M."/>
        </authorList>
    </citation>
    <scope>NUCLEOTIDE SEQUENCE [LARGE SCALE GENOMIC DNA]</scope>
    <source>
        <strain evidence="2 3">S</strain>
    </source>
</reference>